<dbReference type="KEGG" id="rhf:EUB48_15180"/>
<dbReference type="GO" id="GO:0012505">
    <property type="term" value="C:endomembrane system"/>
    <property type="evidence" value="ECO:0007669"/>
    <property type="project" value="UniProtKB-SubCell"/>
</dbReference>
<sequence>MREPQWRQEGEEPDYRFSLANERTFLAWIRTALALLAGGVLLDQFSTKLGPHLVVVILAIILGALAAVLCAMAYVRWRANEIAMRHARRLPGTMAIPLISVALLGIAAVIALLLVLQA</sequence>
<dbReference type="AlphaFoldDB" id="A0A515DDK0"/>
<protein>
    <submittedName>
        <fullName evidence="7">DUF202 domain-containing protein</fullName>
    </submittedName>
</protein>
<keyword evidence="2 5" id="KW-0812">Transmembrane</keyword>
<evidence type="ECO:0000256" key="4">
    <source>
        <dbReference type="ARBA" id="ARBA00023136"/>
    </source>
</evidence>
<dbReference type="Proteomes" id="UP000316798">
    <property type="component" value="Chromosome"/>
</dbReference>
<dbReference type="RefSeq" id="WP_142819930.1">
    <property type="nucleotide sequence ID" value="NZ_CP035503.1"/>
</dbReference>
<accession>A0A515DDK0</accession>
<evidence type="ECO:0000256" key="1">
    <source>
        <dbReference type="ARBA" id="ARBA00004127"/>
    </source>
</evidence>
<feature type="transmembrane region" description="Helical" evidence="5">
    <location>
        <begin position="25"/>
        <end position="42"/>
    </location>
</feature>
<reference evidence="7 8" key="1">
    <citation type="submission" date="2019-01" db="EMBL/GenBank/DDBJ databases">
        <title>Genomic insights into a novel species Rhodoferax sp.</title>
        <authorList>
            <person name="Jin L."/>
        </authorList>
    </citation>
    <scope>NUCLEOTIDE SEQUENCE [LARGE SCALE GENOMIC DNA]</scope>
    <source>
        <strain evidence="7 8">CHu59-6-5</strain>
    </source>
</reference>
<organism evidence="7 8">
    <name type="scientific">Rhodoferax sediminis</name>
    <dbReference type="NCBI Taxonomy" id="2509614"/>
    <lineage>
        <taxon>Bacteria</taxon>
        <taxon>Pseudomonadati</taxon>
        <taxon>Pseudomonadota</taxon>
        <taxon>Betaproteobacteria</taxon>
        <taxon>Burkholderiales</taxon>
        <taxon>Comamonadaceae</taxon>
        <taxon>Rhodoferax</taxon>
    </lineage>
</organism>
<proteinExistence type="predicted"/>
<feature type="transmembrane region" description="Helical" evidence="5">
    <location>
        <begin position="95"/>
        <end position="116"/>
    </location>
</feature>
<name>A0A515DDK0_9BURK</name>
<feature type="transmembrane region" description="Helical" evidence="5">
    <location>
        <begin position="54"/>
        <end position="75"/>
    </location>
</feature>
<evidence type="ECO:0000256" key="3">
    <source>
        <dbReference type="ARBA" id="ARBA00022989"/>
    </source>
</evidence>
<evidence type="ECO:0000313" key="7">
    <source>
        <dbReference type="EMBL" id="QDL38484.1"/>
    </source>
</evidence>
<dbReference type="InterPro" id="IPR003807">
    <property type="entry name" value="DUF202"/>
</dbReference>
<keyword evidence="8" id="KW-1185">Reference proteome</keyword>
<dbReference type="Pfam" id="PF02656">
    <property type="entry name" value="DUF202"/>
    <property type="match status" value="1"/>
</dbReference>
<gene>
    <name evidence="7" type="ORF">EUB48_15180</name>
</gene>
<comment type="subcellular location">
    <subcellularLocation>
        <location evidence="1">Endomembrane system</location>
        <topology evidence="1">Multi-pass membrane protein</topology>
    </subcellularLocation>
</comment>
<evidence type="ECO:0000256" key="5">
    <source>
        <dbReference type="SAM" id="Phobius"/>
    </source>
</evidence>
<feature type="domain" description="DUF202" evidence="6">
    <location>
        <begin position="16"/>
        <end position="81"/>
    </location>
</feature>
<keyword evidence="4 5" id="KW-0472">Membrane</keyword>
<evidence type="ECO:0000313" key="8">
    <source>
        <dbReference type="Proteomes" id="UP000316798"/>
    </source>
</evidence>
<dbReference type="OrthoDB" id="582337at2"/>
<keyword evidence="3 5" id="KW-1133">Transmembrane helix</keyword>
<evidence type="ECO:0000259" key="6">
    <source>
        <dbReference type="Pfam" id="PF02656"/>
    </source>
</evidence>
<dbReference type="EMBL" id="CP035503">
    <property type="protein sequence ID" value="QDL38484.1"/>
    <property type="molecule type" value="Genomic_DNA"/>
</dbReference>
<evidence type="ECO:0000256" key="2">
    <source>
        <dbReference type="ARBA" id="ARBA00022692"/>
    </source>
</evidence>